<feature type="region of interest" description="Disordered" evidence="1">
    <location>
        <begin position="1"/>
        <end position="97"/>
    </location>
</feature>
<reference evidence="2 3" key="1">
    <citation type="submission" date="2015-07" db="EMBL/GenBank/DDBJ databases">
        <title>Genome analysis of myxobacterium Chondromyces crocatus Cm c5 reveals a high potential for natural compound synthesis and the genetic basis for the loss of fruiting body formation.</title>
        <authorList>
            <person name="Zaburannyi N."/>
            <person name="Bunk B."/>
            <person name="Maier J."/>
            <person name="Overmann J."/>
            <person name="Mueller R."/>
        </authorList>
    </citation>
    <scope>NUCLEOTIDE SEQUENCE [LARGE SCALE GENOMIC DNA]</scope>
    <source>
        <strain evidence="2 3">Cm c5</strain>
    </source>
</reference>
<organism evidence="2 3">
    <name type="scientific">Chondromyces crocatus</name>
    <dbReference type="NCBI Taxonomy" id="52"/>
    <lineage>
        <taxon>Bacteria</taxon>
        <taxon>Pseudomonadati</taxon>
        <taxon>Myxococcota</taxon>
        <taxon>Polyangia</taxon>
        <taxon>Polyangiales</taxon>
        <taxon>Polyangiaceae</taxon>
        <taxon>Chondromyces</taxon>
    </lineage>
</organism>
<evidence type="ECO:0000256" key="1">
    <source>
        <dbReference type="SAM" id="MobiDB-lite"/>
    </source>
</evidence>
<evidence type="ECO:0000313" key="2">
    <source>
        <dbReference type="EMBL" id="AKT37798.1"/>
    </source>
</evidence>
<keyword evidence="3" id="KW-1185">Reference proteome</keyword>
<dbReference type="STRING" id="52.CMC5_019400"/>
<dbReference type="Proteomes" id="UP000067626">
    <property type="component" value="Chromosome"/>
</dbReference>
<feature type="compositionally biased region" description="Basic and acidic residues" evidence="1">
    <location>
        <begin position="18"/>
        <end position="33"/>
    </location>
</feature>
<feature type="region of interest" description="Disordered" evidence="1">
    <location>
        <begin position="110"/>
        <end position="168"/>
    </location>
</feature>
<dbReference type="EMBL" id="CP012159">
    <property type="protein sequence ID" value="AKT37798.1"/>
    <property type="molecule type" value="Genomic_DNA"/>
</dbReference>
<evidence type="ECO:0000313" key="3">
    <source>
        <dbReference type="Proteomes" id="UP000067626"/>
    </source>
</evidence>
<gene>
    <name evidence="2" type="ORF">CMC5_019400</name>
</gene>
<sequence length="230" mass="25238">MQRPQARAGHAHHAFRARTPERRPSIDASRHPEPTTSESFIAQEDDLESPRRRLEIRGHANPHRPRHSTLPPSLEAPGRTARECLSRTDAGRSSDSRAFRHDAGFLLPAASQLPRGASAPDGFRSHSPLPGSPGFTPGSLLSLRTGAGTSTSIPYPQEPSPVKRQVPDAMSPGLPAVDAHRAGHAMWRITGGWSACTRRSRRSLGRRPSQENPPRNHRLPSMSPRWFPTS</sequence>
<feature type="compositionally biased region" description="Basic and acidic residues" evidence="1">
    <location>
        <begin position="80"/>
        <end position="97"/>
    </location>
</feature>
<dbReference type="KEGG" id="ccro:CMC5_019400"/>
<feature type="compositionally biased region" description="Basic and acidic residues" evidence="1">
    <location>
        <begin position="48"/>
        <end position="58"/>
    </location>
</feature>
<feature type="region of interest" description="Disordered" evidence="1">
    <location>
        <begin position="197"/>
        <end position="230"/>
    </location>
</feature>
<dbReference type="AlphaFoldDB" id="A0A0K1EB37"/>
<name>A0A0K1EB37_CHOCO</name>
<protein>
    <submittedName>
        <fullName evidence="2">Uncharacterized protein</fullName>
    </submittedName>
</protein>
<proteinExistence type="predicted"/>
<accession>A0A0K1EB37</accession>